<feature type="transmembrane region" description="Helical" evidence="6">
    <location>
        <begin position="93"/>
        <end position="116"/>
    </location>
</feature>
<dbReference type="InterPro" id="IPR050578">
    <property type="entry name" value="MARVEL-CKLF_proteins"/>
</dbReference>
<comment type="subcellular location">
    <subcellularLocation>
        <location evidence="1">Membrane</location>
        <topology evidence="1">Multi-pass membrane protein</topology>
    </subcellularLocation>
</comment>
<dbReference type="PANTHER" id="PTHR22776:SF49">
    <property type="entry name" value="MARVEL DOMAIN-CONTAINING PROTEIN"/>
    <property type="match status" value="1"/>
</dbReference>
<evidence type="ECO:0000256" key="3">
    <source>
        <dbReference type="ARBA" id="ARBA00022989"/>
    </source>
</evidence>
<sequence>MADQETVESGGGSSGAERKCGMDMGYVKSINGVLKAKMMGWSLIAFILCLVSGVSIANIFFGVVIFCGLFLSIGLFIVFAYSKDKDITRINIYLFDFLVSILGTIAYFIVCLASVFNIAQPAMIAAAIFGFIAMLSFGASIWFNFQRWRQLKPRPPTSNQSYDANY</sequence>
<keyword evidence="3 6" id="KW-1133">Transmembrane helix</keyword>
<feature type="transmembrane region" description="Helical" evidence="6">
    <location>
        <begin position="122"/>
        <end position="145"/>
    </location>
</feature>
<dbReference type="AlphaFoldDB" id="A0A914B367"/>
<dbReference type="PROSITE" id="PS51225">
    <property type="entry name" value="MARVEL"/>
    <property type="match status" value="1"/>
</dbReference>
<keyword evidence="4 5" id="KW-0472">Membrane</keyword>
<dbReference type="OrthoDB" id="10028364at2759"/>
<feature type="transmembrane region" description="Helical" evidence="6">
    <location>
        <begin position="38"/>
        <end position="57"/>
    </location>
</feature>
<accession>A0A914B367</accession>
<feature type="transmembrane region" description="Helical" evidence="6">
    <location>
        <begin position="63"/>
        <end position="81"/>
    </location>
</feature>
<evidence type="ECO:0000313" key="8">
    <source>
        <dbReference type="EnsemblMetazoa" id="XP_038070249.1"/>
    </source>
</evidence>
<dbReference type="GeneID" id="119739387"/>
<organism evidence="8 9">
    <name type="scientific">Patiria miniata</name>
    <name type="common">Bat star</name>
    <name type="synonym">Asterina miniata</name>
    <dbReference type="NCBI Taxonomy" id="46514"/>
    <lineage>
        <taxon>Eukaryota</taxon>
        <taxon>Metazoa</taxon>
        <taxon>Echinodermata</taxon>
        <taxon>Eleutherozoa</taxon>
        <taxon>Asterozoa</taxon>
        <taxon>Asteroidea</taxon>
        <taxon>Valvatacea</taxon>
        <taxon>Valvatida</taxon>
        <taxon>Asterinidae</taxon>
        <taxon>Patiria</taxon>
    </lineage>
</organism>
<evidence type="ECO:0000256" key="4">
    <source>
        <dbReference type="ARBA" id="ARBA00023136"/>
    </source>
</evidence>
<dbReference type="GO" id="GO:0016020">
    <property type="term" value="C:membrane"/>
    <property type="evidence" value="ECO:0007669"/>
    <property type="project" value="UniProtKB-SubCell"/>
</dbReference>
<keyword evidence="9" id="KW-1185">Reference proteome</keyword>
<evidence type="ECO:0000256" key="5">
    <source>
        <dbReference type="PROSITE-ProRule" id="PRU00581"/>
    </source>
</evidence>
<evidence type="ECO:0000256" key="6">
    <source>
        <dbReference type="SAM" id="Phobius"/>
    </source>
</evidence>
<proteinExistence type="predicted"/>
<dbReference type="EnsemblMetazoa" id="XM_038214321.1">
    <property type="protein sequence ID" value="XP_038070249.1"/>
    <property type="gene ID" value="LOC119739387"/>
</dbReference>
<dbReference type="InterPro" id="IPR008253">
    <property type="entry name" value="Marvel"/>
</dbReference>
<keyword evidence="2 5" id="KW-0812">Transmembrane</keyword>
<reference evidence="8" key="1">
    <citation type="submission" date="2022-11" db="UniProtKB">
        <authorList>
            <consortium name="EnsemblMetazoa"/>
        </authorList>
    </citation>
    <scope>IDENTIFICATION</scope>
</reference>
<evidence type="ECO:0000256" key="2">
    <source>
        <dbReference type="ARBA" id="ARBA00022692"/>
    </source>
</evidence>
<dbReference type="Proteomes" id="UP000887568">
    <property type="component" value="Unplaced"/>
</dbReference>
<dbReference type="PANTHER" id="PTHR22776">
    <property type="entry name" value="MARVEL-CONTAINING POTENTIAL LIPID RAFT-ASSOCIATED PROTEIN"/>
    <property type="match status" value="1"/>
</dbReference>
<evidence type="ECO:0000313" key="9">
    <source>
        <dbReference type="Proteomes" id="UP000887568"/>
    </source>
</evidence>
<evidence type="ECO:0000256" key="1">
    <source>
        <dbReference type="ARBA" id="ARBA00004141"/>
    </source>
</evidence>
<evidence type="ECO:0000259" key="7">
    <source>
        <dbReference type="PROSITE" id="PS51225"/>
    </source>
</evidence>
<name>A0A914B367_PATMI</name>
<feature type="domain" description="MARVEL" evidence="7">
    <location>
        <begin position="26"/>
        <end position="149"/>
    </location>
</feature>
<protein>
    <recommendedName>
        <fullName evidence="7">MARVEL domain-containing protein</fullName>
    </recommendedName>
</protein>
<dbReference type="OMA" id="RINIYLF"/>
<dbReference type="RefSeq" id="XP_038070249.1">
    <property type="nucleotide sequence ID" value="XM_038214321.1"/>
</dbReference>